<dbReference type="InterPro" id="IPR001650">
    <property type="entry name" value="Helicase_C-like"/>
</dbReference>
<dbReference type="PROSITE" id="PS51195">
    <property type="entry name" value="Q_MOTIF"/>
    <property type="match status" value="1"/>
</dbReference>
<dbReference type="PANTHER" id="PTHR47958">
    <property type="entry name" value="ATP-DEPENDENT RNA HELICASE DBP3"/>
    <property type="match status" value="1"/>
</dbReference>
<dbReference type="HOGENOM" id="CLU_003041_16_4_1"/>
<reference evidence="13" key="2">
    <citation type="submission" date="2007-04" db="EMBL/GenBank/DDBJ databases">
        <title>The genome of the human body louse.</title>
        <authorList>
            <consortium name="The Human Body Louse Genome Consortium"/>
            <person name="Kirkness E."/>
            <person name="Walenz B."/>
            <person name="Hass B."/>
            <person name="Bruggner R."/>
            <person name="Strausberg R."/>
        </authorList>
    </citation>
    <scope>NUCLEOTIDE SEQUENCE</scope>
    <source>
        <strain evidence="13">USDA</strain>
    </source>
</reference>
<dbReference type="GO" id="GO:0005524">
    <property type="term" value="F:ATP binding"/>
    <property type="evidence" value="ECO:0007669"/>
    <property type="project" value="UniProtKB-KW"/>
</dbReference>
<dbReference type="Gene3D" id="3.40.50.300">
    <property type="entry name" value="P-loop containing nucleotide triphosphate hydrolases"/>
    <property type="match status" value="2"/>
</dbReference>
<dbReference type="Proteomes" id="UP000009046">
    <property type="component" value="Unassembled WGS sequence"/>
</dbReference>
<dbReference type="GeneID" id="8229457"/>
<name>E0VL41_PEDHC</name>
<evidence type="ECO:0000313" key="13">
    <source>
        <dbReference type="EMBL" id="EEB14097.1"/>
    </source>
</evidence>
<dbReference type="InParanoid" id="E0VL41"/>
<dbReference type="GO" id="GO:0016787">
    <property type="term" value="F:hydrolase activity"/>
    <property type="evidence" value="ECO:0007669"/>
    <property type="project" value="UniProtKB-KW"/>
</dbReference>
<evidence type="ECO:0000256" key="7">
    <source>
        <dbReference type="PROSITE-ProRule" id="PRU00552"/>
    </source>
</evidence>
<dbReference type="CTD" id="8229457"/>
<proteinExistence type="inferred from homology"/>
<comment type="similarity">
    <text evidence="8">Belongs to the DEAD box helicase family.</text>
</comment>
<evidence type="ECO:0000256" key="9">
    <source>
        <dbReference type="SAM" id="MobiDB-lite"/>
    </source>
</evidence>
<dbReference type="InterPro" id="IPR011545">
    <property type="entry name" value="DEAD/DEAH_box_helicase_dom"/>
</dbReference>
<dbReference type="PROSITE" id="PS00039">
    <property type="entry name" value="DEAD_ATP_HELICASE"/>
    <property type="match status" value="1"/>
</dbReference>
<evidence type="ECO:0000259" key="11">
    <source>
        <dbReference type="PROSITE" id="PS51194"/>
    </source>
</evidence>
<dbReference type="SMART" id="SM00490">
    <property type="entry name" value="HELICc"/>
    <property type="match status" value="1"/>
</dbReference>
<dbReference type="GO" id="GO:0003676">
    <property type="term" value="F:nucleic acid binding"/>
    <property type="evidence" value="ECO:0007669"/>
    <property type="project" value="InterPro"/>
</dbReference>
<dbReference type="EC" id="3.6.4.13" evidence="1"/>
<evidence type="ECO:0000256" key="2">
    <source>
        <dbReference type="ARBA" id="ARBA00022741"/>
    </source>
</evidence>
<feature type="domain" description="Helicase ATP-binding" evidence="10">
    <location>
        <begin position="158"/>
        <end position="333"/>
    </location>
</feature>
<reference evidence="13" key="1">
    <citation type="submission" date="2007-04" db="EMBL/GenBank/DDBJ databases">
        <title>Annotation of Pediculus humanus corporis strain USDA.</title>
        <authorList>
            <person name="Kirkness E."/>
            <person name="Hannick L."/>
            <person name="Hass B."/>
            <person name="Bruggner R."/>
            <person name="Lawson D."/>
            <person name="Bidwell S."/>
            <person name="Joardar V."/>
            <person name="Caler E."/>
            <person name="Walenz B."/>
            <person name="Inman J."/>
            <person name="Schobel S."/>
            <person name="Galinsky K."/>
            <person name="Amedeo P."/>
            <person name="Strausberg R."/>
        </authorList>
    </citation>
    <scope>NUCLEOTIDE SEQUENCE</scope>
    <source>
        <strain evidence="13">USDA</strain>
    </source>
</reference>
<dbReference type="AlphaFoldDB" id="E0VL41"/>
<dbReference type="InterPro" id="IPR014001">
    <property type="entry name" value="Helicase_ATP-bd"/>
</dbReference>
<feature type="domain" description="Helicase C-terminal" evidence="11">
    <location>
        <begin position="361"/>
        <end position="508"/>
    </location>
</feature>
<dbReference type="SMART" id="SM00487">
    <property type="entry name" value="DEXDc"/>
    <property type="match status" value="1"/>
</dbReference>
<dbReference type="OMA" id="KVFYREH"/>
<dbReference type="FunFam" id="3.40.50.300:FF:000008">
    <property type="entry name" value="ATP-dependent RNA helicase RhlB"/>
    <property type="match status" value="1"/>
</dbReference>
<dbReference type="EMBL" id="DS235269">
    <property type="protein sequence ID" value="EEB14097.1"/>
    <property type="molecule type" value="Genomic_DNA"/>
</dbReference>
<protein>
    <recommendedName>
        <fullName evidence="1">RNA helicase</fullName>
        <ecNumber evidence="1">3.6.4.13</ecNumber>
    </recommendedName>
</protein>
<dbReference type="Pfam" id="PF00270">
    <property type="entry name" value="DEAD"/>
    <property type="match status" value="1"/>
</dbReference>
<gene>
    <name evidence="14" type="primary">8229457</name>
    <name evidence="13" type="ORF">Phum_PHUM280650</name>
</gene>
<dbReference type="PROSITE" id="PS51194">
    <property type="entry name" value="HELICASE_CTER"/>
    <property type="match status" value="1"/>
</dbReference>
<evidence type="ECO:0000313" key="14">
    <source>
        <dbReference type="EnsemblMetazoa" id="PHUM280650-PA"/>
    </source>
</evidence>
<dbReference type="GO" id="GO:0003724">
    <property type="term" value="F:RNA helicase activity"/>
    <property type="evidence" value="ECO:0007669"/>
    <property type="project" value="UniProtKB-EC"/>
</dbReference>
<keyword evidence="2 8" id="KW-0547">Nucleotide-binding</keyword>
<dbReference type="EMBL" id="AAZO01003262">
    <property type="status" value="NOT_ANNOTATED_CDS"/>
    <property type="molecule type" value="Genomic_DNA"/>
</dbReference>
<evidence type="ECO:0000259" key="10">
    <source>
        <dbReference type="PROSITE" id="PS51192"/>
    </source>
</evidence>
<keyword evidence="15" id="KW-1185">Reference proteome</keyword>
<dbReference type="PROSITE" id="PS51192">
    <property type="entry name" value="HELICASE_ATP_BIND_1"/>
    <property type="match status" value="1"/>
</dbReference>
<evidence type="ECO:0000259" key="12">
    <source>
        <dbReference type="PROSITE" id="PS51195"/>
    </source>
</evidence>
<evidence type="ECO:0000256" key="8">
    <source>
        <dbReference type="RuleBase" id="RU000492"/>
    </source>
</evidence>
<comment type="catalytic activity">
    <reaction evidence="6">
        <text>ATP + H2O = ADP + phosphate + H(+)</text>
        <dbReference type="Rhea" id="RHEA:13065"/>
        <dbReference type="ChEBI" id="CHEBI:15377"/>
        <dbReference type="ChEBI" id="CHEBI:15378"/>
        <dbReference type="ChEBI" id="CHEBI:30616"/>
        <dbReference type="ChEBI" id="CHEBI:43474"/>
        <dbReference type="ChEBI" id="CHEBI:456216"/>
        <dbReference type="EC" id="3.6.4.13"/>
    </reaction>
</comment>
<feature type="domain" description="DEAD-box RNA helicase Q" evidence="12">
    <location>
        <begin position="127"/>
        <end position="155"/>
    </location>
</feature>
<dbReference type="KEGG" id="phu:Phum_PHUM280650"/>
<dbReference type="InterPro" id="IPR014014">
    <property type="entry name" value="RNA_helicase_DEAD_Q_motif"/>
</dbReference>
<evidence type="ECO:0000256" key="3">
    <source>
        <dbReference type="ARBA" id="ARBA00022801"/>
    </source>
</evidence>
<dbReference type="InterPro" id="IPR000629">
    <property type="entry name" value="RNA-helicase_DEAD-box_CS"/>
</dbReference>
<evidence type="ECO:0000313" key="15">
    <source>
        <dbReference type="Proteomes" id="UP000009046"/>
    </source>
</evidence>
<evidence type="ECO:0000256" key="6">
    <source>
        <dbReference type="ARBA" id="ARBA00047984"/>
    </source>
</evidence>
<dbReference type="SUPFAM" id="SSF52540">
    <property type="entry name" value="P-loop containing nucleoside triphosphate hydrolases"/>
    <property type="match status" value="1"/>
</dbReference>
<dbReference type="STRING" id="121224.E0VL41"/>
<dbReference type="Pfam" id="PF00271">
    <property type="entry name" value="Helicase_C"/>
    <property type="match status" value="1"/>
</dbReference>
<dbReference type="FunFam" id="3.40.50.300:FF:000079">
    <property type="entry name" value="probable ATP-dependent RNA helicase DDX17"/>
    <property type="match status" value="1"/>
</dbReference>
<reference evidence="14" key="3">
    <citation type="submission" date="2021-02" db="UniProtKB">
        <authorList>
            <consortium name="EnsemblMetazoa"/>
        </authorList>
    </citation>
    <scope>IDENTIFICATION</scope>
    <source>
        <strain evidence="14">USDA</strain>
    </source>
</reference>
<accession>E0VL41</accession>
<evidence type="ECO:0000256" key="1">
    <source>
        <dbReference type="ARBA" id="ARBA00012552"/>
    </source>
</evidence>
<feature type="region of interest" description="Disordered" evidence="9">
    <location>
        <begin position="529"/>
        <end position="554"/>
    </location>
</feature>
<dbReference type="eggNOG" id="KOG0331">
    <property type="taxonomic scope" value="Eukaryota"/>
</dbReference>
<dbReference type="OrthoDB" id="196131at2759"/>
<dbReference type="GO" id="GO:0031047">
    <property type="term" value="P:regulatory ncRNA-mediated gene silencing"/>
    <property type="evidence" value="ECO:0007669"/>
    <property type="project" value="UniProtKB-ARBA"/>
</dbReference>
<keyword evidence="4 8" id="KW-0347">Helicase</keyword>
<dbReference type="InterPro" id="IPR027417">
    <property type="entry name" value="P-loop_NTPase"/>
</dbReference>
<sequence length="678" mass="76531">MPFPDFLKLNRKLFRFRFKSREQSRGVIRRGGGRRPLNRFDRGFRNDKLKKNHFQCKHNFKNNINNETYNSEKLPKPKWNLSNLQPFKKNFYTPHRDISNRSNNEINQYRNDMAMTIIGKDIPYPITRFQEANFPDYIMNVIRKQGFTVPTPIQAQGWPIALSGKDIVGIAKTGSGKTIAYMLPAIVHIHNQPPLELNDGPIALILAPTRELAQQIQSVANDFGEATRIRNSCIFGGAPKGPQFRDLESGVEIVIATPGRLIDFLEKGTTNLRRCTYLVLDEADRMLDMGFEPQIRKIVEQIRPDRQVLMWSATWPKEVRALAEDYLTDYIQLNIGSLQLSANHNILQIVDVCQEHEKENKLRQLLHEIGSEKENKTIIFVETKRKVDNITQILRKDGWPALSIHGDKNQQERDHVLTQFRNGRASILVATDVAARGLDVEDVKFVIIFDYPSSLEDYIHRIGRTGRSEQTGTAYAFFTPHNVKHANALINVLEEADQIVNPKLVEMAKIGQGGSNKSKFCSKSLPKPLPGHEGSAGFQSGIGRSVPRTTNRGLTTNSVGRTLMADNNHGHIKNLKSIINSSKNRLGGGRGGGSNSRNLIRNTLRMNGMKRSCNNYENDIRSSGSNIHNLMSPSSHFVFESHGNYYNNYQTNQGYCSGGGGGQQNSGRQNYGYSTTLV</sequence>
<dbReference type="EnsemblMetazoa" id="PHUM280650-RA">
    <property type="protein sequence ID" value="PHUM280650-PA"/>
    <property type="gene ID" value="PHUM280650"/>
</dbReference>
<evidence type="ECO:0000256" key="4">
    <source>
        <dbReference type="ARBA" id="ARBA00022806"/>
    </source>
</evidence>
<organism>
    <name type="scientific">Pediculus humanus subsp. corporis</name>
    <name type="common">Body louse</name>
    <dbReference type="NCBI Taxonomy" id="121224"/>
    <lineage>
        <taxon>Eukaryota</taxon>
        <taxon>Metazoa</taxon>
        <taxon>Ecdysozoa</taxon>
        <taxon>Arthropoda</taxon>
        <taxon>Hexapoda</taxon>
        <taxon>Insecta</taxon>
        <taxon>Pterygota</taxon>
        <taxon>Neoptera</taxon>
        <taxon>Paraneoptera</taxon>
        <taxon>Psocodea</taxon>
        <taxon>Troctomorpha</taxon>
        <taxon>Phthiraptera</taxon>
        <taxon>Anoplura</taxon>
        <taxon>Pediculidae</taxon>
        <taxon>Pediculus</taxon>
    </lineage>
</organism>
<dbReference type="RefSeq" id="XP_002426835.1">
    <property type="nucleotide sequence ID" value="XM_002426790.1"/>
</dbReference>
<dbReference type="CDD" id="cd18787">
    <property type="entry name" value="SF2_C_DEAD"/>
    <property type="match status" value="1"/>
</dbReference>
<keyword evidence="5 8" id="KW-0067">ATP-binding</keyword>
<dbReference type="VEuPathDB" id="VectorBase:PHUM280650"/>
<keyword evidence="3 8" id="KW-0378">Hydrolase</keyword>
<feature type="short sequence motif" description="Q motif" evidence="7">
    <location>
        <begin position="127"/>
        <end position="155"/>
    </location>
</feature>
<evidence type="ECO:0000256" key="5">
    <source>
        <dbReference type="ARBA" id="ARBA00022840"/>
    </source>
</evidence>